<organism evidence="1 2">
    <name type="scientific">Achromobacter phage phiAxp-2</name>
    <dbReference type="NCBI Taxonomy" id="1664246"/>
    <lineage>
        <taxon>Viruses</taxon>
        <taxon>Duplodnaviria</taxon>
        <taxon>Heunggongvirae</taxon>
        <taxon>Uroviricota</taxon>
        <taxon>Caudoviricetes</taxon>
        <taxon>Casjensviridae</taxon>
        <taxon>Fengtaivirus</taxon>
        <taxon>Fengtaivirus Axp2</taxon>
    </lineage>
</organism>
<reference evidence="1" key="1">
    <citation type="submission" date="2015-09" db="EMBL/GenBank/DDBJ databases">
        <authorList>
            <person name="Zhao X."/>
        </authorList>
    </citation>
    <scope>NUCLEOTIDE SEQUENCE</scope>
</reference>
<dbReference type="KEGG" id="vg:26798929"/>
<dbReference type="EMBL" id="KT321316">
    <property type="protein sequence ID" value="ALA45424.1"/>
    <property type="molecule type" value="Genomic_DNA"/>
</dbReference>
<accession>A0A0K2FIF3</accession>
<gene>
    <name evidence="1" type="ORF">ADP64_000046</name>
</gene>
<dbReference type="Proteomes" id="UP000201646">
    <property type="component" value="Segment"/>
</dbReference>
<dbReference type="RefSeq" id="YP_009226464.1">
    <property type="nucleotide sequence ID" value="NC_029106.1"/>
</dbReference>
<protein>
    <submittedName>
        <fullName evidence="1">Uncharacterized protein</fullName>
    </submittedName>
</protein>
<evidence type="ECO:0000313" key="1">
    <source>
        <dbReference type="EMBL" id="ALA45424.1"/>
    </source>
</evidence>
<name>A0A0K2FIF3_9CAUD</name>
<evidence type="ECO:0000313" key="2">
    <source>
        <dbReference type="Proteomes" id="UP000201646"/>
    </source>
</evidence>
<proteinExistence type="predicted"/>
<keyword evidence="2" id="KW-1185">Reference proteome</keyword>
<dbReference type="GeneID" id="26798929"/>
<sequence>MTDKVYVMHNRLALFLGEAWAAQVIDALRIQAQTSAYSYLELLNASVSIAGELYVKGKI</sequence>